<name>A0A167CJK3_9GAMM</name>
<dbReference type="Gene3D" id="1.25.40.10">
    <property type="entry name" value="Tetratricopeptide repeat domain"/>
    <property type="match status" value="1"/>
</dbReference>
<accession>A0A167CJK3</accession>
<dbReference type="InterPro" id="IPR011990">
    <property type="entry name" value="TPR-like_helical_dom_sf"/>
</dbReference>
<gene>
    <name evidence="1" type="ORF">N482_08930</name>
</gene>
<comment type="caution">
    <text evidence="1">The sequence shown here is derived from an EMBL/GenBank/DDBJ whole genome shotgun (WGS) entry which is preliminary data.</text>
</comment>
<dbReference type="Proteomes" id="UP000076587">
    <property type="component" value="Unassembled WGS sequence"/>
</dbReference>
<protein>
    <submittedName>
        <fullName evidence="1">Uncharacterized protein</fullName>
    </submittedName>
</protein>
<dbReference type="AlphaFoldDB" id="A0A167CJK3"/>
<dbReference type="EMBL" id="AUXT01000152">
    <property type="protein sequence ID" value="KZN47738.1"/>
    <property type="molecule type" value="Genomic_DNA"/>
</dbReference>
<proteinExistence type="predicted"/>
<dbReference type="PATRIC" id="fig|1365253.3.peg.2196"/>
<reference evidence="1 2" key="1">
    <citation type="submission" date="2013-07" db="EMBL/GenBank/DDBJ databases">
        <title>Comparative Genomic and Metabolomic Analysis of Twelve Strains of Pseudoalteromonas luteoviolacea.</title>
        <authorList>
            <person name="Vynne N.G."/>
            <person name="Mansson M."/>
            <person name="Gram L."/>
        </authorList>
    </citation>
    <scope>NUCLEOTIDE SEQUENCE [LARGE SCALE GENOMIC DNA]</scope>
    <source>
        <strain evidence="1 2">NCIMB 1942</strain>
    </source>
</reference>
<organism evidence="1 2">
    <name type="scientific">Pseudoalteromonas luteoviolacea NCIMB 1942</name>
    <dbReference type="NCBI Taxonomy" id="1365253"/>
    <lineage>
        <taxon>Bacteria</taxon>
        <taxon>Pseudomonadati</taxon>
        <taxon>Pseudomonadota</taxon>
        <taxon>Gammaproteobacteria</taxon>
        <taxon>Alteromonadales</taxon>
        <taxon>Pseudoalteromonadaceae</taxon>
        <taxon>Pseudoalteromonas</taxon>
    </lineage>
</organism>
<sequence>MTRVIRVKPQEPVAEPSCLSEQFTYACHSKMKTKVIEAFDYVNAGNIDKAIETLKSIQPVDSYVLVVVDYYIGSISFQNQMLKQAITYLNRAVDSKELNAKHLKKAMESLLEIHIKLRNYDQAG</sequence>
<dbReference type="SUPFAM" id="SSF48452">
    <property type="entry name" value="TPR-like"/>
    <property type="match status" value="1"/>
</dbReference>
<dbReference type="OrthoDB" id="1628901at2"/>
<evidence type="ECO:0000313" key="2">
    <source>
        <dbReference type="Proteomes" id="UP000076587"/>
    </source>
</evidence>
<dbReference type="RefSeq" id="WP_063376913.1">
    <property type="nucleotide sequence ID" value="NZ_AUXT01000152.1"/>
</dbReference>
<evidence type="ECO:0000313" key="1">
    <source>
        <dbReference type="EMBL" id="KZN47738.1"/>
    </source>
</evidence>